<organism evidence="1 4">
    <name type="scientific">Vanilla planifolia</name>
    <name type="common">Vanilla</name>
    <dbReference type="NCBI Taxonomy" id="51239"/>
    <lineage>
        <taxon>Eukaryota</taxon>
        <taxon>Viridiplantae</taxon>
        <taxon>Streptophyta</taxon>
        <taxon>Embryophyta</taxon>
        <taxon>Tracheophyta</taxon>
        <taxon>Spermatophyta</taxon>
        <taxon>Magnoliopsida</taxon>
        <taxon>Liliopsida</taxon>
        <taxon>Asparagales</taxon>
        <taxon>Orchidaceae</taxon>
        <taxon>Vanilloideae</taxon>
        <taxon>Vanilleae</taxon>
        <taxon>Vanilla</taxon>
    </lineage>
</organism>
<dbReference type="Proteomes" id="UP000636800">
    <property type="component" value="Unassembled WGS sequence"/>
</dbReference>
<evidence type="ECO:0000313" key="1">
    <source>
        <dbReference type="EMBL" id="KAG0446318.1"/>
    </source>
</evidence>
<name>A0A835U2C6_VANPL</name>
<proteinExistence type="predicted"/>
<evidence type="ECO:0000313" key="2">
    <source>
        <dbReference type="EMBL" id="KAG0446319.1"/>
    </source>
</evidence>
<evidence type="ECO:0000313" key="3">
    <source>
        <dbReference type="Proteomes" id="UP000636800"/>
    </source>
</evidence>
<dbReference type="Proteomes" id="UP000639772">
    <property type="component" value="Unassembled WGS sequence"/>
</dbReference>
<protein>
    <submittedName>
        <fullName evidence="1">Uncharacterized protein</fullName>
    </submittedName>
</protein>
<gene>
    <name evidence="2" type="ORF">HPP92_028889</name>
    <name evidence="1" type="ORF">HPP92_028899</name>
</gene>
<evidence type="ECO:0000313" key="4">
    <source>
        <dbReference type="Proteomes" id="UP000639772"/>
    </source>
</evidence>
<dbReference type="EMBL" id="JADCNM010000591">
    <property type="protein sequence ID" value="KAG0446318.1"/>
    <property type="molecule type" value="Genomic_DNA"/>
</dbReference>
<dbReference type="EMBL" id="JADCNL010000590">
    <property type="protein sequence ID" value="KAG0446319.1"/>
    <property type="molecule type" value="Genomic_DNA"/>
</dbReference>
<comment type="caution">
    <text evidence="1">The sequence shown here is derived from an EMBL/GenBank/DDBJ whole genome shotgun (WGS) entry which is preliminary data.</text>
</comment>
<accession>A0A835U2C6</accession>
<keyword evidence="3" id="KW-1185">Reference proteome</keyword>
<sequence>MHESSLHAAAEFGHAASGFSKLNTADGYYRIRIKYDLDHGRRTPQNSYESNLNIYNSVPVVRYTISDNATMCCSIWSDVEIQALDKD</sequence>
<reference evidence="3 4" key="1">
    <citation type="journal article" date="2020" name="Nat. Food">
        <title>A phased Vanilla planifolia genome enables genetic improvement of flavour and production.</title>
        <authorList>
            <person name="Hasing T."/>
            <person name="Tang H."/>
            <person name="Brym M."/>
            <person name="Khazi F."/>
            <person name="Huang T."/>
            <person name="Chambers A.H."/>
        </authorList>
    </citation>
    <scope>NUCLEOTIDE SEQUENCE [LARGE SCALE GENOMIC DNA]</scope>
    <source>
        <tissue evidence="1">Leaf</tissue>
    </source>
</reference>
<dbReference type="AlphaFoldDB" id="A0A835U2C6"/>